<accession>A0A1S3GDN4</accession>
<evidence type="ECO:0000256" key="3">
    <source>
        <dbReference type="ARBA" id="ARBA00023136"/>
    </source>
</evidence>
<gene>
    <name evidence="8" type="primary">Slamf6</name>
</gene>
<name>A0A1S3GDN4_DIPOR</name>
<dbReference type="AlphaFoldDB" id="A0A1S3GDN4"/>
<feature type="chain" id="PRO_5010380248" evidence="5">
    <location>
        <begin position="20"/>
        <end position="304"/>
    </location>
</feature>
<proteinExistence type="predicted"/>
<reference evidence="8" key="1">
    <citation type="submission" date="2025-08" db="UniProtKB">
        <authorList>
            <consortium name="RefSeq"/>
        </authorList>
    </citation>
    <scope>IDENTIFICATION</scope>
    <source>
        <tissue evidence="8">Kidney</tissue>
    </source>
</reference>
<keyword evidence="3" id="KW-0472">Membrane</keyword>
<evidence type="ECO:0000256" key="5">
    <source>
        <dbReference type="SAM" id="SignalP"/>
    </source>
</evidence>
<evidence type="ECO:0000313" key="7">
    <source>
        <dbReference type="Proteomes" id="UP000081671"/>
    </source>
</evidence>
<feature type="signal peptide" evidence="5">
    <location>
        <begin position="1"/>
        <end position="19"/>
    </location>
</feature>
<comment type="subcellular location">
    <subcellularLocation>
        <location evidence="1">Membrane</location>
    </subcellularLocation>
</comment>
<evidence type="ECO:0000256" key="4">
    <source>
        <dbReference type="ARBA" id="ARBA00023180"/>
    </source>
</evidence>
<dbReference type="Gene3D" id="2.60.40.10">
    <property type="entry name" value="Immunoglobulins"/>
    <property type="match status" value="2"/>
</dbReference>
<dbReference type="InterPro" id="IPR013783">
    <property type="entry name" value="Ig-like_fold"/>
</dbReference>
<dbReference type="PANTHER" id="PTHR12080">
    <property type="entry name" value="SIGNALING LYMPHOCYTIC ACTIVATION MOLECULE"/>
    <property type="match status" value="1"/>
</dbReference>
<evidence type="ECO:0000313" key="8">
    <source>
        <dbReference type="RefSeq" id="XP_012886112.1"/>
    </source>
</evidence>
<dbReference type="GeneID" id="105996527"/>
<dbReference type="PROSITE" id="PS50835">
    <property type="entry name" value="IG_LIKE"/>
    <property type="match status" value="1"/>
</dbReference>
<sequence length="304" mass="33956">MFWLLPSLPFVFCLGSGNAVSQSNSTSLVVNGVLGGSVILPVKLPTEVDVSIITWHYNGTAIVTIDLKREVKMVLNPRWGERLNFTQMYSLNLSNLMMADTGHYSIQFTTKTTTIVPSGYTLRIFRQLRNLKVINHVQLSENETCDIYLICAVENADDTSSFWWQDSRNICLNGTNFTTSWDPKNSSGQNYTCIAKNPVTKLSLSVSAQSLCEGVLTKENLYQGDSFHVSSEQPQHPVQSLQNSANTLVSPGSTVYAQITHPRQEMEIPTLKKNDDSLTIYSIINHSRERKPFSPRATGLNDIK</sequence>
<dbReference type="SUPFAM" id="SSF48726">
    <property type="entry name" value="Immunoglobulin"/>
    <property type="match status" value="2"/>
</dbReference>
<dbReference type="GO" id="GO:0072540">
    <property type="term" value="P:T-helper 17 cell lineage commitment"/>
    <property type="evidence" value="ECO:0007669"/>
    <property type="project" value="TreeGrafter"/>
</dbReference>
<dbReference type="GO" id="GO:0032729">
    <property type="term" value="P:positive regulation of type II interferon production"/>
    <property type="evidence" value="ECO:0007669"/>
    <property type="project" value="TreeGrafter"/>
</dbReference>
<dbReference type="PANTHER" id="PTHR12080:SF16">
    <property type="entry name" value="SLAM FAMILY MEMBER 6"/>
    <property type="match status" value="1"/>
</dbReference>
<evidence type="ECO:0000259" key="6">
    <source>
        <dbReference type="PROSITE" id="PS50835"/>
    </source>
</evidence>
<dbReference type="CTD" id="114836"/>
<evidence type="ECO:0000256" key="2">
    <source>
        <dbReference type="ARBA" id="ARBA00022729"/>
    </source>
</evidence>
<dbReference type="InterPro" id="IPR015631">
    <property type="entry name" value="CD2/SLAM_rcpt"/>
</dbReference>
<feature type="domain" description="Ig-like" evidence="6">
    <location>
        <begin position="117"/>
        <end position="205"/>
    </location>
</feature>
<keyword evidence="7" id="KW-1185">Reference proteome</keyword>
<dbReference type="GO" id="GO:0009897">
    <property type="term" value="C:external side of plasma membrane"/>
    <property type="evidence" value="ECO:0007669"/>
    <property type="project" value="TreeGrafter"/>
</dbReference>
<keyword evidence="4" id="KW-0325">Glycoprotein</keyword>
<dbReference type="InterPro" id="IPR007110">
    <property type="entry name" value="Ig-like_dom"/>
</dbReference>
<dbReference type="Proteomes" id="UP000081671">
    <property type="component" value="Unplaced"/>
</dbReference>
<organism evidence="7 8">
    <name type="scientific">Dipodomys ordii</name>
    <name type="common">Ord's kangaroo rat</name>
    <dbReference type="NCBI Taxonomy" id="10020"/>
    <lineage>
        <taxon>Eukaryota</taxon>
        <taxon>Metazoa</taxon>
        <taxon>Chordata</taxon>
        <taxon>Craniata</taxon>
        <taxon>Vertebrata</taxon>
        <taxon>Euteleostomi</taxon>
        <taxon>Mammalia</taxon>
        <taxon>Eutheria</taxon>
        <taxon>Euarchontoglires</taxon>
        <taxon>Glires</taxon>
        <taxon>Rodentia</taxon>
        <taxon>Castorimorpha</taxon>
        <taxon>Heteromyidae</taxon>
        <taxon>Dipodomyinae</taxon>
        <taxon>Dipodomys</taxon>
    </lineage>
</organism>
<keyword evidence="2 5" id="KW-0732">Signal</keyword>
<protein>
    <submittedName>
        <fullName evidence="8">SLAM family member 6 isoform X2</fullName>
    </submittedName>
</protein>
<dbReference type="InterPro" id="IPR036179">
    <property type="entry name" value="Ig-like_dom_sf"/>
</dbReference>
<dbReference type="RefSeq" id="XP_012886112.1">
    <property type="nucleotide sequence ID" value="XM_013030658.1"/>
</dbReference>
<dbReference type="OrthoDB" id="8963224at2759"/>
<evidence type="ECO:0000256" key="1">
    <source>
        <dbReference type="ARBA" id="ARBA00004370"/>
    </source>
</evidence>